<sequence length="110" mass="12305">AIYATYESRWNEIGHAPEHSLGFVNIPWPVTKLIDNVGALADEALMSFLINELRTGLEGKSLKARAKAEIMRWHPDKFAQFFGSKIHESEIYAVSEGVDTVARFLTAIIS</sequence>
<dbReference type="Proteomes" id="UP000307440">
    <property type="component" value="Unassembled WGS sequence"/>
</dbReference>
<protein>
    <submittedName>
        <fullName evidence="6">Uncharacterized protein</fullName>
    </submittedName>
</protein>
<evidence type="ECO:0000313" key="6">
    <source>
        <dbReference type="EMBL" id="TFK22166.1"/>
    </source>
</evidence>
<evidence type="ECO:0000256" key="1">
    <source>
        <dbReference type="ARBA" id="ARBA00004123"/>
    </source>
</evidence>
<dbReference type="AlphaFoldDB" id="A0A5C3KPE4"/>
<evidence type="ECO:0000256" key="4">
    <source>
        <dbReference type="ARBA" id="ARBA00023043"/>
    </source>
</evidence>
<dbReference type="GO" id="GO:0005634">
    <property type="term" value="C:nucleus"/>
    <property type="evidence" value="ECO:0007669"/>
    <property type="project" value="UniProtKB-SubCell"/>
</dbReference>
<name>A0A5C3KPE4_COPMA</name>
<comment type="subcellular location">
    <subcellularLocation>
        <location evidence="1">Nucleus</location>
    </subcellularLocation>
</comment>
<evidence type="ECO:0000256" key="3">
    <source>
        <dbReference type="ARBA" id="ARBA00022737"/>
    </source>
</evidence>
<dbReference type="GO" id="GO:0043124">
    <property type="term" value="P:negative regulation of canonical NF-kappaB signal transduction"/>
    <property type="evidence" value="ECO:0007669"/>
    <property type="project" value="InterPro"/>
</dbReference>
<dbReference type="InterPro" id="IPR038753">
    <property type="entry name" value="NFKBIL1"/>
</dbReference>
<keyword evidence="4" id="KW-0040">ANK repeat</keyword>
<feature type="non-terminal residue" evidence="6">
    <location>
        <position position="1"/>
    </location>
</feature>
<organism evidence="6 7">
    <name type="scientific">Coprinopsis marcescibilis</name>
    <name type="common">Agaric fungus</name>
    <name type="synonym">Psathyrella marcescibilis</name>
    <dbReference type="NCBI Taxonomy" id="230819"/>
    <lineage>
        <taxon>Eukaryota</taxon>
        <taxon>Fungi</taxon>
        <taxon>Dikarya</taxon>
        <taxon>Basidiomycota</taxon>
        <taxon>Agaricomycotina</taxon>
        <taxon>Agaricomycetes</taxon>
        <taxon>Agaricomycetidae</taxon>
        <taxon>Agaricales</taxon>
        <taxon>Agaricineae</taxon>
        <taxon>Psathyrellaceae</taxon>
        <taxon>Coprinopsis</taxon>
    </lineage>
</organism>
<keyword evidence="2" id="KW-0597">Phosphoprotein</keyword>
<dbReference type="OrthoDB" id="412109at2759"/>
<dbReference type="EMBL" id="ML210248">
    <property type="protein sequence ID" value="TFK22166.1"/>
    <property type="molecule type" value="Genomic_DNA"/>
</dbReference>
<proteinExistence type="predicted"/>
<keyword evidence="5" id="KW-0539">Nucleus</keyword>
<dbReference type="PANTHER" id="PTHR15263:SF1">
    <property type="entry name" value="NF-KAPPA-B INHIBITOR-LIKE PROTEIN 1"/>
    <property type="match status" value="1"/>
</dbReference>
<evidence type="ECO:0000256" key="5">
    <source>
        <dbReference type="ARBA" id="ARBA00023242"/>
    </source>
</evidence>
<keyword evidence="3" id="KW-0677">Repeat</keyword>
<feature type="non-terminal residue" evidence="6">
    <location>
        <position position="110"/>
    </location>
</feature>
<accession>A0A5C3KPE4</accession>
<evidence type="ECO:0000313" key="7">
    <source>
        <dbReference type="Proteomes" id="UP000307440"/>
    </source>
</evidence>
<dbReference type="PANTHER" id="PTHR15263">
    <property type="entry name" value="I-KAPPA-B-LIKE PROTEIN IKBL"/>
    <property type="match status" value="1"/>
</dbReference>
<keyword evidence="7" id="KW-1185">Reference proteome</keyword>
<gene>
    <name evidence="6" type="ORF">FA15DRAFT_562624</name>
</gene>
<reference evidence="6 7" key="1">
    <citation type="journal article" date="2019" name="Nat. Ecol. Evol.">
        <title>Megaphylogeny resolves global patterns of mushroom evolution.</title>
        <authorList>
            <person name="Varga T."/>
            <person name="Krizsan K."/>
            <person name="Foldi C."/>
            <person name="Dima B."/>
            <person name="Sanchez-Garcia M."/>
            <person name="Sanchez-Ramirez S."/>
            <person name="Szollosi G.J."/>
            <person name="Szarkandi J.G."/>
            <person name="Papp V."/>
            <person name="Albert L."/>
            <person name="Andreopoulos W."/>
            <person name="Angelini C."/>
            <person name="Antonin V."/>
            <person name="Barry K.W."/>
            <person name="Bougher N.L."/>
            <person name="Buchanan P."/>
            <person name="Buyck B."/>
            <person name="Bense V."/>
            <person name="Catcheside P."/>
            <person name="Chovatia M."/>
            <person name="Cooper J."/>
            <person name="Damon W."/>
            <person name="Desjardin D."/>
            <person name="Finy P."/>
            <person name="Geml J."/>
            <person name="Haridas S."/>
            <person name="Hughes K."/>
            <person name="Justo A."/>
            <person name="Karasinski D."/>
            <person name="Kautmanova I."/>
            <person name="Kiss B."/>
            <person name="Kocsube S."/>
            <person name="Kotiranta H."/>
            <person name="LaButti K.M."/>
            <person name="Lechner B.E."/>
            <person name="Liimatainen K."/>
            <person name="Lipzen A."/>
            <person name="Lukacs Z."/>
            <person name="Mihaltcheva S."/>
            <person name="Morgado L.N."/>
            <person name="Niskanen T."/>
            <person name="Noordeloos M.E."/>
            <person name="Ohm R.A."/>
            <person name="Ortiz-Santana B."/>
            <person name="Ovrebo C."/>
            <person name="Racz N."/>
            <person name="Riley R."/>
            <person name="Savchenko A."/>
            <person name="Shiryaev A."/>
            <person name="Soop K."/>
            <person name="Spirin V."/>
            <person name="Szebenyi C."/>
            <person name="Tomsovsky M."/>
            <person name="Tulloss R.E."/>
            <person name="Uehling J."/>
            <person name="Grigoriev I.V."/>
            <person name="Vagvolgyi C."/>
            <person name="Papp T."/>
            <person name="Martin F.M."/>
            <person name="Miettinen O."/>
            <person name="Hibbett D.S."/>
            <person name="Nagy L.G."/>
        </authorList>
    </citation>
    <scope>NUCLEOTIDE SEQUENCE [LARGE SCALE GENOMIC DNA]</scope>
    <source>
        <strain evidence="6 7">CBS 121175</strain>
    </source>
</reference>
<dbReference type="STRING" id="230819.A0A5C3KPE4"/>
<evidence type="ECO:0000256" key="2">
    <source>
        <dbReference type="ARBA" id="ARBA00022553"/>
    </source>
</evidence>